<dbReference type="InterPro" id="IPR015402">
    <property type="entry name" value="DUF1980"/>
</dbReference>
<reference evidence="3 4" key="1">
    <citation type="submission" date="2019-10" db="EMBL/GenBank/DDBJ databases">
        <title>Actinomadura rubteroloni sp. nov. and Actinomadura macrotermitis sp. nov., isolated from the gut of fungus growing-termite Macrotermes natalensis.</title>
        <authorList>
            <person name="Benndorf R."/>
            <person name="Martin K."/>
            <person name="Kuefner M."/>
            <person name="De Beer W."/>
            <person name="Kaster A.-K."/>
            <person name="Vollmers J."/>
            <person name="Poulsen M."/>
            <person name="Beemelmanns C."/>
        </authorList>
    </citation>
    <scope>NUCLEOTIDE SEQUENCE [LARGE SCALE GENOMIC DNA]</scope>
    <source>
        <strain evidence="3 4">RB68</strain>
    </source>
</reference>
<gene>
    <name evidence="3" type="ORF">ACRB68_31720</name>
</gene>
<keyword evidence="2" id="KW-0812">Transmembrane</keyword>
<evidence type="ECO:0000256" key="1">
    <source>
        <dbReference type="SAM" id="MobiDB-lite"/>
    </source>
</evidence>
<feature type="compositionally biased region" description="Basic and acidic residues" evidence="1">
    <location>
        <begin position="214"/>
        <end position="224"/>
    </location>
</feature>
<proteinExistence type="predicted"/>
<dbReference type="OrthoDB" id="359029at2"/>
<dbReference type="NCBIfam" id="TIGR03943">
    <property type="entry name" value="TIGR03943 family putative permease subunit"/>
    <property type="match status" value="1"/>
</dbReference>
<organism evidence="3 4">
    <name type="scientific">Actinomadura macrotermitis</name>
    <dbReference type="NCBI Taxonomy" id="2585200"/>
    <lineage>
        <taxon>Bacteria</taxon>
        <taxon>Bacillati</taxon>
        <taxon>Actinomycetota</taxon>
        <taxon>Actinomycetes</taxon>
        <taxon>Streptosporangiales</taxon>
        <taxon>Thermomonosporaceae</taxon>
        <taxon>Actinomadura</taxon>
    </lineage>
</organism>
<dbReference type="EMBL" id="WEGH01000002">
    <property type="protein sequence ID" value="MQY05105.1"/>
    <property type="molecule type" value="Genomic_DNA"/>
</dbReference>
<evidence type="ECO:0000313" key="4">
    <source>
        <dbReference type="Proteomes" id="UP000487268"/>
    </source>
</evidence>
<keyword evidence="2" id="KW-1133">Transmembrane helix</keyword>
<evidence type="ECO:0000256" key="2">
    <source>
        <dbReference type="SAM" id="Phobius"/>
    </source>
</evidence>
<name>A0A7K0BV97_9ACTN</name>
<accession>A0A7K0BV97</accession>
<evidence type="ECO:0000313" key="3">
    <source>
        <dbReference type="EMBL" id="MQY05105.1"/>
    </source>
</evidence>
<feature type="transmembrane region" description="Helical" evidence="2">
    <location>
        <begin position="67"/>
        <end position="89"/>
    </location>
</feature>
<dbReference type="AlphaFoldDB" id="A0A7K0BV97"/>
<evidence type="ECO:0008006" key="5">
    <source>
        <dbReference type="Google" id="ProtNLM"/>
    </source>
</evidence>
<keyword evidence="4" id="KW-1185">Reference proteome</keyword>
<dbReference type="Proteomes" id="UP000487268">
    <property type="component" value="Unassembled WGS sequence"/>
</dbReference>
<keyword evidence="2" id="KW-0472">Membrane</keyword>
<dbReference type="RefSeq" id="WP_153533224.1">
    <property type="nucleotide sequence ID" value="NZ_WEGH01000002.1"/>
</dbReference>
<feature type="transmembrane region" description="Helical" evidence="2">
    <location>
        <begin position="33"/>
        <end position="55"/>
    </location>
</feature>
<feature type="region of interest" description="Disordered" evidence="1">
    <location>
        <begin position="201"/>
        <end position="224"/>
    </location>
</feature>
<sequence length="224" mass="23750">MKRAAQDLLMILLGGTALWLVFSGEYTDYVKPGLRIPLVAAAVVLVLLGAAGLLRDSGEGHHHAPRVAWLLCLPVLAVFVIAPPALGAFTAGRAVARPAPPPAGDAGALDAGAGPVTLTLGEFIWRAYEAQTGQPSNIANVPVRLVGFVRPAKDGWYLTRLKMNCCAGDAIPFQVRVRGLPRPRAGSWVEVVGVWAPRKDGQADAQDIGGREVQPVKKPENPYE</sequence>
<protein>
    <recommendedName>
        <fullName evidence="5">TIGR03943 family protein</fullName>
    </recommendedName>
</protein>
<comment type="caution">
    <text evidence="3">The sequence shown here is derived from an EMBL/GenBank/DDBJ whole genome shotgun (WGS) entry which is preliminary data.</text>
</comment>